<dbReference type="AlphaFoldDB" id="A0A196S7P4"/>
<organism evidence="1 2">
    <name type="scientific">Blastocystis sp. subtype 1 (strain ATCC 50177 / NandII)</name>
    <dbReference type="NCBI Taxonomy" id="478820"/>
    <lineage>
        <taxon>Eukaryota</taxon>
        <taxon>Sar</taxon>
        <taxon>Stramenopiles</taxon>
        <taxon>Bigyra</taxon>
        <taxon>Opalozoa</taxon>
        <taxon>Opalinata</taxon>
        <taxon>Blastocystidae</taxon>
        <taxon>Blastocystis</taxon>
    </lineage>
</organism>
<gene>
    <name evidence="1" type="ORF">AV274_6333</name>
</gene>
<dbReference type="EMBL" id="LXWW01000568">
    <property type="protein sequence ID" value="OAO12009.1"/>
    <property type="molecule type" value="Genomic_DNA"/>
</dbReference>
<dbReference type="Proteomes" id="UP000078348">
    <property type="component" value="Unassembled WGS sequence"/>
</dbReference>
<keyword evidence="2" id="KW-1185">Reference proteome</keyword>
<evidence type="ECO:0000313" key="2">
    <source>
        <dbReference type="Proteomes" id="UP000078348"/>
    </source>
</evidence>
<name>A0A196S7P4_BLAHN</name>
<evidence type="ECO:0000313" key="1">
    <source>
        <dbReference type="EMBL" id="OAO12009.1"/>
    </source>
</evidence>
<reference evidence="1 2" key="1">
    <citation type="submission" date="2016-05" db="EMBL/GenBank/DDBJ databases">
        <title>Nuclear genome of Blastocystis sp. subtype 1 NandII.</title>
        <authorList>
            <person name="Gentekaki E."/>
            <person name="Curtis B."/>
            <person name="Stairs C."/>
            <person name="Eme L."/>
            <person name="Herman E."/>
            <person name="Klimes V."/>
            <person name="Arias M.C."/>
            <person name="Elias M."/>
            <person name="Hilliou F."/>
            <person name="Klute M."/>
            <person name="Malik S.-B."/>
            <person name="Pightling A."/>
            <person name="Rachubinski R."/>
            <person name="Salas D."/>
            <person name="Schlacht A."/>
            <person name="Suga H."/>
            <person name="Archibald J."/>
            <person name="Ball S.G."/>
            <person name="Clark G."/>
            <person name="Dacks J."/>
            <person name="Van Der Giezen M."/>
            <person name="Tsaousis A."/>
            <person name="Roger A."/>
        </authorList>
    </citation>
    <scope>NUCLEOTIDE SEQUENCE [LARGE SCALE GENOMIC DNA]</scope>
    <source>
        <strain evidence="2">ATCC 50177 / NandII</strain>
    </source>
</reference>
<protein>
    <submittedName>
        <fullName evidence="1">Uncharacterized protein</fullName>
    </submittedName>
</protein>
<sequence>MEEQSKKDDSLAFERCCESTLDDEECHAIVNNHASFRQLLLLIGQGSHEKDKAEKLNRMMELNPLIGTALVEKLCTTKDQNVCVNLLRLLHLSVNSVNYASRLVMLRLLREEGVMQFIQDGLKEILEKQVNSAILSSFCFFIIGTFDRKLVDSSVIHDVLIDVKQRYSGESIVPYTIVHIYGCGDVQQK</sequence>
<proteinExistence type="predicted"/>
<accession>A0A196S7P4</accession>
<comment type="caution">
    <text evidence="1">The sequence shown here is derived from an EMBL/GenBank/DDBJ whole genome shotgun (WGS) entry which is preliminary data.</text>
</comment>